<dbReference type="Gene3D" id="3.40.50.150">
    <property type="entry name" value="Vaccinia Virus protein VP39"/>
    <property type="match status" value="1"/>
</dbReference>
<gene>
    <name evidence="1" type="ORF">A2541_00065</name>
</gene>
<protein>
    <submittedName>
        <fullName evidence="1">Uncharacterized protein</fullName>
    </submittedName>
</protein>
<sequence>MNKNISNHLNKGKQIELGSFYTPEIIVDRAYSFIDNFLSEQKIDKSDITYFDNACGCGAFFRKDRNFVLADIDKEAVNFMKDNFSVDNILCINSIKDVSRKKFNISEKSFLINVGNPPYNDITSEIKQGEKGIFDCDEDIFDRDLGITFIKSFNKLKSDLVCVIHPLSYLIKQTNFNRFKSFKDNYKLIKGEIFSSELFNGTGKTKFPIIIALYQRGRGMNYDYIRNFRFSIFKNDKSFILREFLTTDGFIDKYPSKYIENSTSSLNLYYYTFRDINSLKRNRDFVLKPNYNSISISLENLYKYSYLYTFKKLFNPQNLWIYGNLSPLLDKSLEDFKKDYVVFSIVDSGLEKRLTKEQKQLIKKHYNINYKDYNKQSFLDDIKNRISQNISNLVTI</sequence>
<dbReference type="STRING" id="1802338.A2541_00065"/>
<comment type="caution">
    <text evidence="1">The sequence shown here is derived from an EMBL/GenBank/DDBJ whole genome shotgun (WGS) entry which is preliminary data.</text>
</comment>
<name>A0A1G2PF07_9BACT</name>
<accession>A0A1G2PF07</accession>
<dbReference type="PRINTS" id="PR00507">
    <property type="entry name" value="N12N6MTFRASE"/>
</dbReference>
<organism evidence="1 2">
    <name type="scientific">Candidatus Taylorbacteria bacterium RIFOXYD2_FULL_36_9</name>
    <dbReference type="NCBI Taxonomy" id="1802338"/>
    <lineage>
        <taxon>Bacteria</taxon>
        <taxon>Candidatus Tayloriibacteriota</taxon>
    </lineage>
</organism>
<dbReference type="AlphaFoldDB" id="A0A1G2PF07"/>
<proteinExistence type="predicted"/>
<dbReference type="InterPro" id="IPR029063">
    <property type="entry name" value="SAM-dependent_MTases_sf"/>
</dbReference>
<dbReference type="EMBL" id="MHSQ01000024">
    <property type="protein sequence ID" value="OHA46930.1"/>
    <property type="molecule type" value="Genomic_DNA"/>
</dbReference>
<evidence type="ECO:0000313" key="2">
    <source>
        <dbReference type="Proteomes" id="UP000176965"/>
    </source>
</evidence>
<evidence type="ECO:0000313" key="1">
    <source>
        <dbReference type="EMBL" id="OHA46930.1"/>
    </source>
</evidence>
<reference evidence="1 2" key="1">
    <citation type="journal article" date="2016" name="Nat. Commun.">
        <title>Thousands of microbial genomes shed light on interconnected biogeochemical processes in an aquifer system.</title>
        <authorList>
            <person name="Anantharaman K."/>
            <person name="Brown C.T."/>
            <person name="Hug L.A."/>
            <person name="Sharon I."/>
            <person name="Castelle C.J."/>
            <person name="Probst A.J."/>
            <person name="Thomas B.C."/>
            <person name="Singh A."/>
            <person name="Wilkins M.J."/>
            <person name="Karaoz U."/>
            <person name="Brodie E.L."/>
            <person name="Williams K.H."/>
            <person name="Hubbard S.S."/>
            <person name="Banfield J.F."/>
        </authorList>
    </citation>
    <scope>NUCLEOTIDE SEQUENCE [LARGE SCALE GENOMIC DNA]</scope>
</reference>
<dbReference type="SUPFAM" id="SSF53335">
    <property type="entry name" value="S-adenosyl-L-methionine-dependent methyltransferases"/>
    <property type="match status" value="1"/>
</dbReference>
<dbReference type="Proteomes" id="UP000176965">
    <property type="component" value="Unassembled WGS sequence"/>
</dbReference>